<evidence type="ECO:0000313" key="3">
    <source>
        <dbReference type="Proteomes" id="UP001368500"/>
    </source>
</evidence>
<dbReference type="RefSeq" id="WP_341372206.1">
    <property type="nucleotide sequence ID" value="NZ_JBBUTF010000001.1"/>
</dbReference>
<keyword evidence="3" id="KW-1185">Reference proteome</keyword>
<dbReference type="InterPro" id="IPR011990">
    <property type="entry name" value="TPR-like_helical_dom_sf"/>
</dbReference>
<evidence type="ECO:0000256" key="1">
    <source>
        <dbReference type="SAM" id="SignalP"/>
    </source>
</evidence>
<reference evidence="2 3" key="1">
    <citation type="submission" date="2024-04" db="EMBL/GenBank/DDBJ databases">
        <title>Novel species of the genus Ideonella isolated from streams.</title>
        <authorList>
            <person name="Lu H."/>
        </authorList>
    </citation>
    <scope>NUCLEOTIDE SEQUENCE [LARGE SCALE GENOMIC DNA]</scope>
    <source>
        <strain evidence="2 3">BYS139W</strain>
    </source>
</reference>
<feature type="chain" id="PRO_5045058782" evidence="1">
    <location>
        <begin position="27"/>
        <end position="250"/>
    </location>
</feature>
<dbReference type="SUPFAM" id="SSF48452">
    <property type="entry name" value="TPR-like"/>
    <property type="match status" value="1"/>
</dbReference>
<sequence length="250" mass="27833">MPRSRRVPALACAIGLLLGGVQIAAAQSRAQDQALAAPNACGPLANHFGPGPFDYRNDRSKIDIVEQYHFTPEVELLLRGKTTAYLEEDIAYTLRAFPNHPRALVALTRLGEKTKNQQPGRLEWPIECFYERALRFRPDDRVVRMLYADYLGKRKRPKEALVQLDYVRDSLAGDDPLTRYNLGMLYLDLGRPEEALAEARRARALGVQRRELIEQLQTRGLWREPEAGDAAAIAPAAASAPSATEAAASR</sequence>
<feature type="signal peptide" evidence="1">
    <location>
        <begin position="1"/>
        <end position="26"/>
    </location>
</feature>
<name>A0ABU9B5P4_9BURK</name>
<organism evidence="2 3">
    <name type="scientific">Pseudaquabacterium rugosum</name>
    <dbReference type="NCBI Taxonomy" id="2984194"/>
    <lineage>
        <taxon>Bacteria</taxon>
        <taxon>Pseudomonadati</taxon>
        <taxon>Pseudomonadota</taxon>
        <taxon>Betaproteobacteria</taxon>
        <taxon>Burkholderiales</taxon>
        <taxon>Sphaerotilaceae</taxon>
        <taxon>Pseudaquabacterium</taxon>
    </lineage>
</organism>
<dbReference type="Proteomes" id="UP001368500">
    <property type="component" value="Unassembled WGS sequence"/>
</dbReference>
<protein>
    <submittedName>
        <fullName evidence="2">ABC transporter permease</fullName>
    </submittedName>
</protein>
<comment type="caution">
    <text evidence="2">The sequence shown here is derived from an EMBL/GenBank/DDBJ whole genome shotgun (WGS) entry which is preliminary data.</text>
</comment>
<dbReference type="Gene3D" id="1.25.40.10">
    <property type="entry name" value="Tetratricopeptide repeat domain"/>
    <property type="match status" value="1"/>
</dbReference>
<dbReference type="EMBL" id="JBBUTF010000001">
    <property type="protein sequence ID" value="MEK8024420.1"/>
    <property type="molecule type" value="Genomic_DNA"/>
</dbReference>
<accession>A0ABU9B5P4</accession>
<keyword evidence="1" id="KW-0732">Signal</keyword>
<evidence type="ECO:0000313" key="2">
    <source>
        <dbReference type="EMBL" id="MEK8024420.1"/>
    </source>
</evidence>
<proteinExistence type="predicted"/>
<gene>
    <name evidence="2" type="ORF">AACH11_00360</name>
</gene>